<evidence type="ECO:0000313" key="2">
    <source>
        <dbReference type="EMBL" id="NNV22841.1"/>
    </source>
</evidence>
<dbReference type="Pfam" id="PF14279">
    <property type="entry name" value="HNH_5"/>
    <property type="match status" value="1"/>
</dbReference>
<feature type="domain" description="HNH endonuclease 5" evidence="1">
    <location>
        <begin position="65"/>
        <end position="117"/>
    </location>
</feature>
<dbReference type="EMBL" id="PKQI01000003">
    <property type="protein sequence ID" value="NNV22841.1"/>
    <property type="molecule type" value="Genomic_DNA"/>
</dbReference>
<gene>
    <name evidence="2" type="ORF">EHE22_20740</name>
</gene>
<sequence length="403" mass="44875">MWRFCVRLKRRQLASVSPCWTTCLCSSQSERIEYRLANERLPTRANWRSRILSEEKENASPQKICQGCGEALTGENDSEAHIIPNALGGRLKPKGIICQTCNTKLDALADNALVKAFGDWPTLLDLPRDRGKNPPKLIETRNGRRVRLERDGSMTAVNVVYDVTPIADGHEVHISAGDMTTFRQLLRRAEKEFPQFDANQAEQHARTVGIEDGDELRMGLDFSPQGVFGGVTTAIWLYLIHTTGRAFMDWERLVAVIGAMQSHGGTFRYMVEGLPGLKGPDIPIGHKIIVRSVPMSGQLIAYVEILGVLRVGGLFADARGPVDLVEHIYAYDVLGKQDRSDEFTIDASEFERQDWKQTGVAPTEGEQLRALMAEAIQATFETRYRSRFAEASSGQEVLGKSAK</sequence>
<protein>
    <submittedName>
        <fullName evidence="2">HNH endonuclease</fullName>
    </submittedName>
</protein>
<evidence type="ECO:0000313" key="3">
    <source>
        <dbReference type="Proteomes" id="UP000526233"/>
    </source>
</evidence>
<evidence type="ECO:0000259" key="1">
    <source>
        <dbReference type="Pfam" id="PF14279"/>
    </source>
</evidence>
<keyword evidence="2" id="KW-0540">Nuclease</keyword>
<dbReference type="AlphaFoldDB" id="A0A7Y3WZ04"/>
<proteinExistence type="predicted"/>
<reference evidence="2 3" key="1">
    <citation type="submission" date="2018-11" db="EMBL/GenBank/DDBJ databases">
        <title>Genome sequencing and analysis.</title>
        <authorList>
            <person name="Huang Y.-T."/>
        </authorList>
    </citation>
    <scope>NUCLEOTIDE SEQUENCE [LARGE SCALE GENOMIC DNA]</scope>
    <source>
        <strain evidence="2 3">SHIN</strain>
    </source>
</reference>
<keyword evidence="2" id="KW-0378">Hydrolase</keyword>
<dbReference type="InterPro" id="IPR029471">
    <property type="entry name" value="HNH_5"/>
</dbReference>
<dbReference type="Proteomes" id="UP000526233">
    <property type="component" value="Unassembled WGS sequence"/>
</dbReference>
<comment type="caution">
    <text evidence="2">The sequence shown here is derived from an EMBL/GenBank/DDBJ whole genome shotgun (WGS) entry which is preliminary data.</text>
</comment>
<keyword evidence="2" id="KW-0255">Endonuclease</keyword>
<organism evidence="2 3">
    <name type="scientific">Brucella pseudogrignonensis</name>
    <dbReference type="NCBI Taxonomy" id="419475"/>
    <lineage>
        <taxon>Bacteria</taxon>
        <taxon>Pseudomonadati</taxon>
        <taxon>Pseudomonadota</taxon>
        <taxon>Alphaproteobacteria</taxon>
        <taxon>Hyphomicrobiales</taxon>
        <taxon>Brucellaceae</taxon>
        <taxon>Brucella/Ochrobactrum group</taxon>
        <taxon>Brucella</taxon>
    </lineage>
</organism>
<accession>A0A7Y3WZ04</accession>
<name>A0A7Y3WZ04_9HYPH</name>
<dbReference type="GO" id="GO:0004519">
    <property type="term" value="F:endonuclease activity"/>
    <property type="evidence" value="ECO:0007669"/>
    <property type="project" value="UniProtKB-KW"/>
</dbReference>